<evidence type="ECO:0000256" key="2">
    <source>
        <dbReference type="SAM" id="SignalP"/>
    </source>
</evidence>
<comment type="caution">
    <text evidence="3">The sequence shown here is derived from an EMBL/GenBank/DDBJ whole genome shotgun (WGS) entry which is preliminary data.</text>
</comment>
<organism evidence="3 4">
    <name type="scientific">Massilia glaciei</name>
    <dbReference type="NCBI Taxonomy" id="1524097"/>
    <lineage>
        <taxon>Bacteria</taxon>
        <taxon>Pseudomonadati</taxon>
        <taxon>Pseudomonadota</taxon>
        <taxon>Betaproteobacteria</taxon>
        <taxon>Burkholderiales</taxon>
        <taxon>Oxalobacteraceae</taxon>
        <taxon>Telluria group</taxon>
        <taxon>Massilia</taxon>
    </lineage>
</organism>
<sequence>MKLMSFLLAGALGAGLAHAQTPALGRLFTTPSERGELDALRAADGVAQPAPPPAAVPAPPPPPLLLNGILRSSKGKSTVWINGVAQKDEQNGVSPPGTKPSLTMELGTGKRVRLKPGQRYDPAQDGFKDVDEP</sequence>
<accession>A0A2U2HJK2</accession>
<protein>
    <recommendedName>
        <fullName evidence="5">PEGA domain-containing protein</fullName>
    </recommendedName>
</protein>
<proteinExistence type="predicted"/>
<name>A0A2U2HJK2_9BURK</name>
<evidence type="ECO:0000313" key="3">
    <source>
        <dbReference type="EMBL" id="PWF47717.1"/>
    </source>
</evidence>
<feature type="chain" id="PRO_5015414658" description="PEGA domain-containing protein" evidence="2">
    <location>
        <begin position="20"/>
        <end position="133"/>
    </location>
</feature>
<dbReference type="Proteomes" id="UP000241421">
    <property type="component" value="Unassembled WGS sequence"/>
</dbReference>
<feature type="region of interest" description="Disordered" evidence="1">
    <location>
        <begin position="85"/>
        <end position="133"/>
    </location>
</feature>
<keyword evidence="2" id="KW-0732">Signal</keyword>
<evidence type="ECO:0000256" key="1">
    <source>
        <dbReference type="SAM" id="MobiDB-lite"/>
    </source>
</evidence>
<evidence type="ECO:0008006" key="5">
    <source>
        <dbReference type="Google" id="ProtNLM"/>
    </source>
</evidence>
<dbReference type="OrthoDB" id="9181795at2"/>
<reference evidence="3 4" key="1">
    <citation type="submission" date="2018-04" db="EMBL/GenBank/DDBJ databases">
        <title>Massilia violaceinigra sp. nov., a novel purple-pigmented bacterium isolated from Tianshan glacier, Xinjiang, China.</title>
        <authorList>
            <person name="Wang H."/>
        </authorList>
    </citation>
    <scope>NUCLEOTIDE SEQUENCE [LARGE SCALE GENOMIC DNA]</scope>
    <source>
        <strain evidence="3 4">B448-2</strain>
    </source>
</reference>
<keyword evidence="4" id="KW-1185">Reference proteome</keyword>
<dbReference type="AlphaFoldDB" id="A0A2U2HJK2"/>
<gene>
    <name evidence="3" type="ORF">C7C56_014215</name>
</gene>
<evidence type="ECO:0000313" key="4">
    <source>
        <dbReference type="Proteomes" id="UP000241421"/>
    </source>
</evidence>
<dbReference type="EMBL" id="PXWF02000233">
    <property type="protein sequence ID" value="PWF47717.1"/>
    <property type="molecule type" value="Genomic_DNA"/>
</dbReference>
<feature type="signal peptide" evidence="2">
    <location>
        <begin position="1"/>
        <end position="19"/>
    </location>
</feature>